<dbReference type="RefSeq" id="WP_345422809.1">
    <property type="nucleotide sequence ID" value="NZ_BAABHO010000058.1"/>
</dbReference>
<name>A0ABP9CH01_9PSEU</name>
<sequence>MFRRSTSTARSAARRTEDEDALLAEAGRGLRGRHTRRARQQEAVDTAALQARLERVHRRLAEVGSVQVRTRTGAIDTEAARRDPLTRPFAPADGERVLRRRTDTAALPRPA</sequence>
<feature type="region of interest" description="Disordered" evidence="1">
    <location>
        <begin position="1"/>
        <end position="43"/>
    </location>
</feature>
<reference evidence="3" key="1">
    <citation type="journal article" date="2019" name="Int. J. Syst. Evol. Microbiol.">
        <title>The Global Catalogue of Microorganisms (GCM) 10K type strain sequencing project: providing services to taxonomists for standard genome sequencing and annotation.</title>
        <authorList>
            <consortium name="The Broad Institute Genomics Platform"/>
            <consortium name="The Broad Institute Genome Sequencing Center for Infectious Disease"/>
            <person name="Wu L."/>
            <person name="Ma J."/>
        </authorList>
    </citation>
    <scope>NUCLEOTIDE SEQUENCE [LARGE SCALE GENOMIC DNA]</scope>
    <source>
        <strain evidence="3">JCM 17979</strain>
    </source>
</reference>
<protein>
    <submittedName>
        <fullName evidence="2">Uncharacterized protein</fullName>
    </submittedName>
</protein>
<comment type="caution">
    <text evidence="2">The sequence shown here is derived from an EMBL/GenBank/DDBJ whole genome shotgun (WGS) entry which is preliminary data.</text>
</comment>
<accession>A0ABP9CH01</accession>
<feature type="region of interest" description="Disordered" evidence="1">
    <location>
        <begin position="74"/>
        <end position="93"/>
    </location>
</feature>
<keyword evidence="3" id="KW-1185">Reference proteome</keyword>
<evidence type="ECO:0000313" key="2">
    <source>
        <dbReference type="EMBL" id="GAA4807820.1"/>
    </source>
</evidence>
<evidence type="ECO:0000313" key="3">
    <source>
        <dbReference type="Proteomes" id="UP001500928"/>
    </source>
</evidence>
<organism evidence="2 3">
    <name type="scientific">Actinomycetospora chlora</name>
    <dbReference type="NCBI Taxonomy" id="663608"/>
    <lineage>
        <taxon>Bacteria</taxon>
        <taxon>Bacillati</taxon>
        <taxon>Actinomycetota</taxon>
        <taxon>Actinomycetes</taxon>
        <taxon>Pseudonocardiales</taxon>
        <taxon>Pseudonocardiaceae</taxon>
        <taxon>Actinomycetospora</taxon>
    </lineage>
</organism>
<evidence type="ECO:0000256" key="1">
    <source>
        <dbReference type="SAM" id="MobiDB-lite"/>
    </source>
</evidence>
<gene>
    <name evidence="2" type="ORF">GCM10023200_51860</name>
</gene>
<proteinExistence type="predicted"/>
<dbReference type="Proteomes" id="UP001500928">
    <property type="component" value="Unassembled WGS sequence"/>
</dbReference>
<dbReference type="EMBL" id="BAABHO010000058">
    <property type="protein sequence ID" value="GAA4807820.1"/>
    <property type="molecule type" value="Genomic_DNA"/>
</dbReference>
<feature type="compositionally biased region" description="Low complexity" evidence="1">
    <location>
        <begin position="1"/>
        <end position="11"/>
    </location>
</feature>